<name>A0A3Q3S9N7_9TELE</name>
<dbReference type="InParanoid" id="A0A3Q3S9N7"/>
<proteinExistence type="predicted"/>
<protein>
    <submittedName>
        <fullName evidence="4">Rubicon like autophagy enhancer</fullName>
    </submittedName>
</protein>
<dbReference type="Proteomes" id="UP000261640">
    <property type="component" value="Unplaced"/>
</dbReference>
<dbReference type="GeneTree" id="ENSGT00940000160585"/>
<reference evidence="4" key="1">
    <citation type="submission" date="2025-08" db="UniProtKB">
        <authorList>
            <consortium name="Ensembl"/>
        </authorList>
    </citation>
    <scope>IDENTIFICATION</scope>
</reference>
<dbReference type="PANTHER" id="PTHR45971:SF2">
    <property type="entry name" value="PROTEIN ASSOCIATED WITH UVRAG AS AUTOPHAGY ENHANCER"/>
    <property type="match status" value="1"/>
</dbReference>
<dbReference type="AlphaFoldDB" id="A0A3Q3S9N7"/>
<dbReference type="RefSeq" id="XP_026152104.1">
    <property type="nucleotide sequence ID" value="XM_026296319.2"/>
</dbReference>
<sequence length="738" mass="82745">MMRSCRVTTSSLYKSRYVSWCADSAESPTAANTPVTAAEGVSLQNHQLAGSGSVPLLLLSPPETSHEETNTRLSHQSPQQTLTDRTCPHHSQLDPCSTSTLHHSDTDRGEDDESDIGRKGKVRPPETDSRSTDDPENERFYLPRSSPVISRRHRPISWHGPDPSSSDSPPLTAGSPSLGQCGHLTISSMDDLGPKPSSCPHPVPLQEDKKQRSISISSNLNNFLLSLFNLPFSGQQGLDEGHRGRVQTICDATLRPGRSTSAPNSKDGRWSGIPEFSGDIFRTSCELEEENAHFIVVDMVLEVLESVKWTLSPGHADSAARQHTGCRTWTHRRSSGQDSDRRHRWKASRHTQSGGTGDAKHNNTHRSEVTHVYQHTHEAEEEEAEKDEAERPPKTFSVLSSDSGFEDCGADSTLTPRDSLKNAESLAQQLVMEFRRSWLPAHGPRRGRQSLRSSLQELPGTGTVVVSGGSLMDEIRLRTRMRGSLSWAPPRFQIIFTVQPAHRRSDVVALQQFLCAGCGTKVEPRYIKKLRYCEYLGRYFCDCCHSGAEAVIPGRVLSSWDFGRYPVSDFSKQLLDSVWHQPVFDLTCVGKTLYSRVKELHRFKELQEQLQSIQKLLKACRLAESVTPEFEQLPAHLLEQPHLFSMDDLLRVKKGQLVAQAREVLHAAINHVENCKLCLARGFICEFCREANVIFPFQSDICRRCPVCKACFHKHCFVEKQCPKCRRIQTRGNFKMTP</sequence>
<feature type="compositionally biased region" description="Basic and acidic residues" evidence="2">
    <location>
        <begin position="358"/>
        <end position="369"/>
    </location>
</feature>
<evidence type="ECO:0000313" key="4">
    <source>
        <dbReference type="Ensembl" id="ENSMAMP00000020240.2"/>
    </source>
</evidence>
<feature type="compositionally biased region" description="Low complexity" evidence="2">
    <location>
        <begin position="53"/>
        <end position="62"/>
    </location>
</feature>
<feature type="region of interest" description="Disordered" evidence="2">
    <location>
        <begin position="315"/>
        <end position="421"/>
    </location>
</feature>
<dbReference type="PANTHER" id="PTHR45971">
    <property type="entry name" value="PHOX (PX) DOMAIN-CONTAINING PROTEIN"/>
    <property type="match status" value="1"/>
</dbReference>
<reference evidence="4" key="2">
    <citation type="submission" date="2025-09" db="UniProtKB">
        <authorList>
            <consortium name="Ensembl"/>
        </authorList>
    </citation>
    <scope>IDENTIFICATION</scope>
</reference>
<keyword evidence="5" id="KW-1185">Reference proteome</keyword>
<feature type="compositionally biased region" description="Basic and acidic residues" evidence="2">
    <location>
        <begin position="115"/>
        <end position="141"/>
    </location>
</feature>
<evidence type="ECO:0000313" key="5">
    <source>
        <dbReference type="Proteomes" id="UP000261640"/>
    </source>
</evidence>
<dbReference type="OrthoDB" id="10067503at2759"/>
<dbReference type="InterPro" id="IPR048569">
    <property type="entry name" value="RUBC_PIKBD"/>
</dbReference>
<keyword evidence="1" id="KW-0072">Autophagy</keyword>
<evidence type="ECO:0000256" key="1">
    <source>
        <dbReference type="ARBA" id="ARBA00023006"/>
    </source>
</evidence>
<dbReference type="Ensembl" id="ENSMAMT00000020773.2">
    <property type="protein sequence ID" value="ENSMAMP00000020240.2"/>
    <property type="gene ID" value="ENSMAMG00000013621.2"/>
</dbReference>
<dbReference type="Pfam" id="PF21054">
    <property type="entry name" value="RUBC_PIKBD"/>
    <property type="match status" value="1"/>
</dbReference>
<organism evidence="4 5">
    <name type="scientific">Mastacembelus armatus</name>
    <name type="common">zig-zag eel</name>
    <dbReference type="NCBI Taxonomy" id="205130"/>
    <lineage>
        <taxon>Eukaryota</taxon>
        <taxon>Metazoa</taxon>
        <taxon>Chordata</taxon>
        <taxon>Craniata</taxon>
        <taxon>Vertebrata</taxon>
        <taxon>Euteleostomi</taxon>
        <taxon>Actinopterygii</taxon>
        <taxon>Neopterygii</taxon>
        <taxon>Teleostei</taxon>
        <taxon>Neoteleostei</taxon>
        <taxon>Acanthomorphata</taxon>
        <taxon>Anabantaria</taxon>
        <taxon>Synbranchiformes</taxon>
        <taxon>Mastacembelidae</taxon>
        <taxon>Mastacembelus</taxon>
    </lineage>
</organism>
<dbReference type="GO" id="GO:0061909">
    <property type="term" value="P:autophagosome-lysosome fusion"/>
    <property type="evidence" value="ECO:0007669"/>
    <property type="project" value="TreeGrafter"/>
</dbReference>
<dbReference type="GO" id="GO:0000421">
    <property type="term" value="C:autophagosome membrane"/>
    <property type="evidence" value="ECO:0007669"/>
    <property type="project" value="TreeGrafter"/>
</dbReference>
<evidence type="ECO:0000256" key="2">
    <source>
        <dbReference type="SAM" id="MobiDB-lite"/>
    </source>
</evidence>
<dbReference type="GeneID" id="113123925"/>
<dbReference type="STRING" id="205130.ENSMAMP00000020240"/>
<dbReference type="GO" id="GO:0061910">
    <property type="term" value="P:autophagosome-endosome fusion"/>
    <property type="evidence" value="ECO:0007669"/>
    <property type="project" value="TreeGrafter"/>
</dbReference>
<feature type="compositionally biased region" description="Polar residues" evidence="2">
    <location>
        <begin position="71"/>
        <end position="84"/>
    </location>
</feature>
<accession>A0A3Q3S9N7</accession>
<feature type="compositionally biased region" description="Low complexity" evidence="2">
    <location>
        <begin position="161"/>
        <end position="170"/>
    </location>
</feature>
<evidence type="ECO:0000259" key="3">
    <source>
        <dbReference type="SMART" id="SM01175"/>
    </source>
</evidence>
<dbReference type="GO" id="GO:0097352">
    <property type="term" value="P:autophagosome maturation"/>
    <property type="evidence" value="ECO:0007669"/>
    <property type="project" value="TreeGrafter"/>
</dbReference>
<dbReference type="GO" id="GO:1901981">
    <property type="term" value="F:phosphatidylinositol phosphate binding"/>
    <property type="evidence" value="ECO:0007669"/>
    <property type="project" value="TreeGrafter"/>
</dbReference>
<dbReference type="InterPro" id="IPR025258">
    <property type="entry name" value="RH_dom"/>
</dbReference>
<dbReference type="Pfam" id="PF13901">
    <property type="entry name" value="RH_dom"/>
    <property type="match status" value="1"/>
</dbReference>
<dbReference type="InterPro" id="IPR052428">
    <property type="entry name" value="Autophagy_HostDef_Reg"/>
</dbReference>
<feature type="region of interest" description="Disordered" evidence="2">
    <location>
        <begin position="53"/>
        <end position="210"/>
    </location>
</feature>
<dbReference type="SMART" id="SM01175">
    <property type="entry name" value="DUF4206"/>
    <property type="match status" value="1"/>
</dbReference>
<feature type="domain" description="Rubicon Homology" evidence="3">
    <location>
        <begin position="531"/>
        <end position="732"/>
    </location>
</feature>